<gene>
    <name evidence="2" type="ORF">SAMN06273567_1052</name>
</gene>
<dbReference type="EMBL" id="FXTJ01000005">
    <property type="protein sequence ID" value="SMO82144.1"/>
    <property type="molecule type" value="Genomic_DNA"/>
</dbReference>
<protein>
    <recommendedName>
        <fullName evidence="4">VanZ like family protein</fullName>
    </recommendedName>
</protein>
<keyword evidence="3" id="KW-1185">Reference proteome</keyword>
<feature type="transmembrane region" description="Helical" evidence="1">
    <location>
        <begin position="72"/>
        <end position="92"/>
    </location>
</feature>
<sequence>MTDPRPHPVFRVHGALSRGAFAVTVLVSLAVLFAPASDVPSAPPGVDKVVHLLLFTALAVAGRWAGTRPGPLAVLLLAYGAVSEVVQALSALQRSGSVVDWLADAAGVGLGLLLWAGGERRSTRAVLRRDGPPGNLTA</sequence>
<feature type="transmembrane region" description="Helical" evidence="1">
    <location>
        <begin position="98"/>
        <end position="118"/>
    </location>
</feature>
<evidence type="ECO:0000256" key="1">
    <source>
        <dbReference type="SAM" id="Phobius"/>
    </source>
</evidence>
<dbReference type="Proteomes" id="UP000317484">
    <property type="component" value="Unassembled WGS sequence"/>
</dbReference>
<feature type="transmembrane region" description="Helical" evidence="1">
    <location>
        <begin position="49"/>
        <end position="65"/>
    </location>
</feature>
<evidence type="ECO:0000313" key="3">
    <source>
        <dbReference type="Proteomes" id="UP000317484"/>
    </source>
</evidence>
<accession>A0A521EE01</accession>
<keyword evidence="1" id="KW-0472">Membrane</keyword>
<evidence type="ECO:0008006" key="4">
    <source>
        <dbReference type="Google" id="ProtNLM"/>
    </source>
</evidence>
<organism evidence="2 3">
    <name type="scientific">Geodermatophilus aquaeductus</name>
    <dbReference type="NCBI Taxonomy" id="1564161"/>
    <lineage>
        <taxon>Bacteria</taxon>
        <taxon>Bacillati</taxon>
        <taxon>Actinomycetota</taxon>
        <taxon>Actinomycetes</taxon>
        <taxon>Geodermatophilales</taxon>
        <taxon>Geodermatophilaceae</taxon>
        <taxon>Geodermatophilus</taxon>
    </lineage>
</organism>
<dbReference type="AlphaFoldDB" id="A0A521EE01"/>
<proteinExistence type="predicted"/>
<name>A0A521EE01_9ACTN</name>
<feature type="transmembrane region" description="Helical" evidence="1">
    <location>
        <begin position="20"/>
        <end position="37"/>
    </location>
</feature>
<evidence type="ECO:0000313" key="2">
    <source>
        <dbReference type="EMBL" id="SMO82144.1"/>
    </source>
</evidence>
<keyword evidence="1" id="KW-1133">Transmembrane helix</keyword>
<dbReference type="RefSeq" id="WP_246066033.1">
    <property type="nucleotide sequence ID" value="NZ_FXTJ01000005.1"/>
</dbReference>
<reference evidence="2 3" key="1">
    <citation type="submission" date="2017-05" db="EMBL/GenBank/DDBJ databases">
        <authorList>
            <person name="Varghese N."/>
            <person name="Submissions S."/>
        </authorList>
    </citation>
    <scope>NUCLEOTIDE SEQUENCE [LARGE SCALE GENOMIC DNA]</scope>
    <source>
        <strain evidence="2 3">DSM 46834</strain>
    </source>
</reference>
<keyword evidence="1" id="KW-0812">Transmembrane</keyword>